<dbReference type="EnsemblMetazoa" id="ISCW003966-RA">
    <property type="protein sequence ID" value="ISCW003966-PA"/>
    <property type="gene ID" value="ISCW003966"/>
</dbReference>
<keyword evidence="1" id="KW-0472">Membrane</keyword>
<organism>
    <name type="scientific">Ixodes scapularis</name>
    <name type="common">Black-legged tick</name>
    <name type="synonym">Deer tick</name>
    <dbReference type="NCBI Taxonomy" id="6945"/>
    <lineage>
        <taxon>Eukaryota</taxon>
        <taxon>Metazoa</taxon>
        <taxon>Ecdysozoa</taxon>
        <taxon>Arthropoda</taxon>
        <taxon>Chelicerata</taxon>
        <taxon>Arachnida</taxon>
        <taxon>Acari</taxon>
        <taxon>Parasitiformes</taxon>
        <taxon>Ixodida</taxon>
        <taxon>Ixodoidea</taxon>
        <taxon>Ixodidae</taxon>
        <taxon>Ixodinae</taxon>
        <taxon>Ixodes</taxon>
    </lineage>
</organism>
<evidence type="ECO:0007829" key="5">
    <source>
        <dbReference type="PeptideAtlas" id="B7PHW4"/>
    </source>
</evidence>
<dbReference type="VEuPathDB" id="VectorBase:ISCW003966"/>
<keyword evidence="4" id="KW-1185">Reference proteome</keyword>
<feature type="transmembrane region" description="Helical" evidence="1">
    <location>
        <begin position="66"/>
        <end position="85"/>
    </location>
</feature>
<dbReference type="EMBL" id="ABJB010172720">
    <property type="status" value="NOT_ANNOTATED_CDS"/>
    <property type="molecule type" value="Genomic_DNA"/>
</dbReference>
<dbReference type="EMBL" id="ABJB010355515">
    <property type="status" value="NOT_ANNOTATED_CDS"/>
    <property type="molecule type" value="Genomic_DNA"/>
</dbReference>
<keyword evidence="5" id="KW-1267">Proteomics identification</keyword>
<sequence length="159" mass="18116">MAHEIFEIEQHGDFRSDYIVPPSLKVQERAVVYRNRYTRVPVNFTVEVAILIDKFLYKEFKNDSHIVPYLAMILTLFVLTQVFLGKNGDPVSQTMYEYDVKKPSGPNKLYMQSDITVSRLAKAVQYGVLDTTADMMILVTGLDLADKEGDICKFTSCSC</sequence>
<dbReference type="EMBL" id="DS715201">
    <property type="protein sequence ID" value="EEC06186.1"/>
    <property type="molecule type" value="Genomic_DNA"/>
</dbReference>
<keyword evidence="1" id="KW-0812">Transmembrane</keyword>
<evidence type="ECO:0000313" key="3">
    <source>
        <dbReference type="EnsemblMetazoa" id="ISCW003966-PA"/>
    </source>
</evidence>
<dbReference type="HOGENOM" id="CLU_1662723_0_0_1"/>
<gene>
    <name evidence="2" type="ORF">IscW_ISCW003966</name>
</gene>
<dbReference type="InParanoid" id="B7PHW4"/>
<name>B7PHW4_IXOSC</name>
<evidence type="ECO:0000256" key="1">
    <source>
        <dbReference type="SAM" id="Phobius"/>
    </source>
</evidence>
<accession>B7PHW4</accession>
<proteinExistence type="evidence at protein level"/>
<evidence type="ECO:0000313" key="2">
    <source>
        <dbReference type="EMBL" id="EEC06186.1"/>
    </source>
</evidence>
<evidence type="ECO:0000313" key="4">
    <source>
        <dbReference type="Proteomes" id="UP000001555"/>
    </source>
</evidence>
<dbReference type="VEuPathDB" id="VectorBase:ISCI003966"/>
<dbReference type="Proteomes" id="UP000001555">
    <property type="component" value="Unassembled WGS sequence"/>
</dbReference>
<reference evidence="2 4" key="1">
    <citation type="submission" date="2008-03" db="EMBL/GenBank/DDBJ databases">
        <title>Annotation of Ixodes scapularis.</title>
        <authorList>
            <consortium name="Ixodes scapularis Genome Project Consortium"/>
            <person name="Caler E."/>
            <person name="Hannick L.I."/>
            <person name="Bidwell S."/>
            <person name="Joardar V."/>
            <person name="Thiagarajan M."/>
            <person name="Amedeo P."/>
            <person name="Galinsky K.J."/>
            <person name="Schobel S."/>
            <person name="Inman J."/>
            <person name="Hostetler J."/>
            <person name="Miller J."/>
            <person name="Hammond M."/>
            <person name="Megy K."/>
            <person name="Lawson D."/>
            <person name="Kodira C."/>
            <person name="Sutton G."/>
            <person name="Meyer J."/>
            <person name="Hill C.A."/>
            <person name="Birren B."/>
            <person name="Nene V."/>
            <person name="Collins F."/>
            <person name="Alarcon-Chaidez F."/>
            <person name="Wikel S."/>
            <person name="Strausberg R."/>
        </authorList>
    </citation>
    <scope>NUCLEOTIDE SEQUENCE [LARGE SCALE GENOMIC DNA]</scope>
    <source>
        <strain evidence="4">Wikel</strain>
        <strain evidence="2">Wikel colony</strain>
    </source>
</reference>
<keyword evidence="1" id="KW-1133">Transmembrane helix</keyword>
<dbReference type="EMBL" id="ABJB010366866">
    <property type="status" value="NOT_ANNOTATED_CDS"/>
    <property type="molecule type" value="Genomic_DNA"/>
</dbReference>
<reference evidence="3" key="2">
    <citation type="submission" date="2020-05" db="UniProtKB">
        <authorList>
            <consortium name="EnsemblMetazoa"/>
        </authorList>
    </citation>
    <scope>IDENTIFICATION</scope>
    <source>
        <strain evidence="3">wikel</strain>
    </source>
</reference>
<protein>
    <submittedName>
        <fullName evidence="2 3">Uncharacterized protein</fullName>
    </submittedName>
</protein>
<dbReference type="PaxDb" id="6945-B7PHW4"/>
<dbReference type="AlphaFoldDB" id="B7PHW4"/>